<reference evidence="3" key="1">
    <citation type="submission" date="2024-07" db="EMBL/GenBank/DDBJ databases">
        <title>Two chromosome-level genome assemblies of Korean endemic species Abeliophyllum distichum and Forsythia ovata (Oleaceae).</title>
        <authorList>
            <person name="Jang H."/>
        </authorList>
    </citation>
    <scope>NUCLEOTIDE SEQUENCE [LARGE SCALE GENOMIC DNA]</scope>
</reference>
<keyword evidence="3" id="KW-1185">Reference proteome</keyword>
<protein>
    <submittedName>
        <fullName evidence="2">Uncharacterized protein</fullName>
    </submittedName>
</protein>
<proteinExistence type="predicted"/>
<evidence type="ECO:0000313" key="3">
    <source>
        <dbReference type="Proteomes" id="UP001604277"/>
    </source>
</evidence>
<accession>A0ABD1RLB9</accession>
<name>A0ABD1RLB9_9LAMI</name>
<organism evidence="2 3">
    <name type="scientific">Forsythia ovata</name>
    <dbReference type="NCBI Taxonomy" id="205694"/>
    <lineage>
        <taxon>Eukaryota</taxon>
        <taxon>Viridiplantae</taxon>
        <taxon>Streptophyta</taxon>
        <taxon>Embryophyta</taxon>
        <taxon>Tracheophyta</taxon>
        <taxon>Spermatophyta</taxon>
        <taxon>Magnoliopsida</taxon>
        <taxon>eudicotyledons</taxon>
        <taxon>Gunneridae</taxon>
        <taxon>Pentapetalae</taxon>
        <taxon>asterids</taxon>
        <taxon>lamiids</taxon>
        <taxon>Lamiales</taxon>
        <taxon>Oleaceae</taxon>
        <taxon>Forsythieae</taxon>
        <taxon>Forsythia</taxon>
    </lineage>
</organism>
<evidence type="ECO:0000313" key="2">
    <source>
        <dbReference type="EMBL" id="KAL2489201.1"/>
    </source>
</evidence>
<sequence length="126" mass="14236">MVALGGAKGNFPRQNNQGRHTGPRIQNHKVDVNEVTITRSKTINEVSAPHPRSKFCRIHRLDNHNMEEYLEVRATVDKMVENRYKPSGGSQMGQTSQPRTMNYTYHRGRGRGTRGGSYCLDPCTPP</sequence>
<gene>
    <name evidence="2" type="ORF">Fot_42493</name>
</gene>
<comment type="caution">
    <text evidence="2">The sequence shown here is derived from an EMBL/GenBank/DDBJ whole genome shotgun (WGS) entry which is preliminary data.</text>
</comment>
<feature type="region of interest" description="Disordered" evidence="1">
    <location>
        <begin position="83"/>
        <end position="110"/>
    </location>
</feature>
<dbReference type="Proteomes" id="UP001604277">
    <property type="component" value="Unassembled WGS sequence"/>
</dbReference>
<dbReference type="AlphaFoldDB" id="A0ABD1RLB9"/>
<evidence type="ECO:0000256" key="1">
    <source>
        <dbReference type="SAM" id="MobiDB-lite"/>
    </source>
</evidence>
<dbReference type="EMBL" id="JBFOLJ010000012">
    <property type="protein sequence ID" value="KAL2489201.1"/>
    <property type="molecule type" value="Genomic_DNA"/>
</dbReference>
<feature type="compositionally biased region" description="Polar residues" evidence="1">
    <location>
        <begin position="88"/>
        <end position="103"/>
    </location>
</feature>
<feature type="region of interest" description="Disordered" evidence="1">
    <location>
        <begin position="1"/>
        <end position="33"/>
    </location>
</feature>